<accession>A0A6J4RKJ5</accession>
<evidence type="ECO:0000313" key="1">
    <source>
        <dbReference type="EMBL" id="CAA9475754.1"/>
    </source>
</evidence>
<organism evidence="1">
    <name type="scientific">uncultured Solirubrobacteraceae bacterium</name>
    <dbReference type="NCBI Taxonomy" id="1162706"/>
    <lineage>
        <taxon>Bacteria</taxon>
        <taxon>Bacillati</taxon>
        <taxon>Actinomycetota</taxon>
        <taxon>Thermoleophilia</taxon>
        <taxon>Solirubrobacterales</taxon>
        <taxon>Solirubrobacteraceae</taxon>
        <taxon>environmental samples</taxon>
    </lineage>
</organism>
<dbReference type="EMBL" id="CADCVQ010000020">
    <property type="protein sequence ID" value="CAA9475754.1"/>
    <property type="molecule type" value="Genomic_DNA"/>
</dbReference>
<reference evidence="1" key="1">
    <citation type="submission" date="2020-02" db="EMBL/GenBank/DDBJ databases">
        <authorList>
            <person name="Meier V. D."/>
        </authorList>
    </citation>
    <scope>NUCLEOTIDE SEQUENCE</scope>
    <source>
        <strain evidence="1">AVDCRST_MAG67</strain>
    </source>
</reference>
<sequence length="84" mass="9288">MARRITQRELRNDSGDIMRGLDRGQSFVVTRNGVDVGELHPARTRRFVAADVVAAAFGSAPAIDFDRFREDVDAMLDQDAAPRA</sequence>
<name>A0A6J4RKJ5_9ACTN</name>
<evidence type="ECO:0008006" key="2">
    <source>
        <dbReference type="Google" id="ProtNLM"/>
    </source>
</evidence>
<proteinExistence type="predicted"/>
<protein>
    <recommendedName>
        <fullName evidence="2">Prevent host death protein, Phd antitoxin</fullName>
    </recommendedName>
</protein>
<gene>
    <name evidence="1" type="ORF">AVDCRST_MAG67-404</name>
</gene>
<dbReference type="AlphaFoldDB" id="A0A6J4RKJ5"/>